<organism evidence="1 2">
    <name type="scientific">Kineococcus radiotolerans</name>
    <dbReference type="NCBI Taxonomy" id="131568"/>
    <lineage>
        <taxon>Bacteria</taxon>
        <taxon>Bacillati</taxon>
        <taxon>Actinomycetota</taxon>
        <taxon>Actinomycetes</taxon>
        <taxon>Kineosporiales</taxon>
        <taxon>Kineosporiaceae</taxon>
        <taxon>Kineococcus</taxon>
    </lineage>
</organism>
<proteinExistence type="predicted"/>
<dbReference type="AlphaFoldDB" id="A0A7W4TJU9"/>
<protein>
    <submittedName>
        <fullName evidence="1">Uncharacterized protein</fullName>
    </submittedName>
</protein>
<accession>A0A7W4TJU9</accession>
<gene>
    <name evidence="1" type="ORF">FHR75_001033</name>
</gene>
<evidence type="ECO:0000313" key="1">
    <source>
        <dbReference type="EMBL" id="MBB2900245.1"/>
    </source>
</evidence>
<dbReference type="RefSeq" id="WP_183390574.1">
    <property type="nucleotide sequence ID" value="NZ_JACHVY010000001.1"/>
</dbReference>
<sequence length="117" mass="12155">MEDTDELGAPALRAARAELSRSLDLQADRVRSLPLTRLERVRPGEDASPADAVRAGAQALADLAADAEGEPRRALPRLATHGLGDQLAVVGHDLAAAGDGAALAVAHEVLARVRRAL</sequence>
<dbReference type="Proteomes" id="UP000533269">
    <property type="component" value="Unassembled WGS sequence"/>
</dbReference>
<evidence type="ECO:0000313" key="2">
    <source>
        <dbReference type="Proteomes" id="UP000533269"/>
    </source>
</evidence>
<comment type="caution">
    <text evidence="1">The sequence shown here is derived from an EMBL/GenBank/DDBJ whole genome shotgun (WGS) entry which is preliminary data.</text>
</comment>
<name>A0A7W4TJU9_KINRA</name>
<reference evidence="1 2" key="2">
    <citation type="submission" date="2020-08" db="EMBL/GenBank/DDBJ databases">
        <authorList>
            <person name="Partida-Martinez L."/>
            <person name="Huntemann M."/>
            <person name="Clum A."/>
            <person name="Wang J."/>
            <person name="Palaniappan K."/>
            <person name="Ritter S."/>
            <person name="Chen I.-M."/>
            <person name="Stamatis D."/>
            <person name="Reddy T."/>
            <person name="O'Malley R."/>
            <person name="Daum C."/>
            <person name="Shapiro N."/>
            <person name="Ivanova N."/>
            <person name="Kyrpides N."/>
            <person name="Woyke T."/>
        </authorList>
    </citation>
    <scope>NUCLEOTIDE SEQUENCE [LARGE SCALE GENOMIC DNA]</scope>
    <source>
        <strain evidence="1 2">AS2.23</strain>
    </source>
</reference>
<dbReference type="EMBL" id="JACHVY010000001">
    <property type="protein sequence ID" value="MBB2900245.1"/>
    <property type="molecule type" value="Genomic_DNA"/>
</dbReference>
<reference evidence="1 2" key="1">
    <citation type="submission" date="2020-08" db="EMBL/GenBank/DDBJ databases">
        <title>The Agave Microbiome: Exploring the role of microbial communities in plant adaptations to desert environments.</title>
        <authorList>
            <person name="Partida-Martinez L.P."/>
        </authorList>
    </citation>
    <scope>NUCLEOTIDE SEQUENCE [LARGE SCALE GENOMIC DNA]</scope>
    <source>
        <strain evidence="1 2">AS2.23</strain>
    </source>
</reference>